<dbReference type="SUPFAM" id="SSF56672">
    <property type="entry name" value="DNA/RNA polymerases"/>
    <property type="match status" value="1"/>
</dbReference>
<evidence type="ECO:0000313" key="2">
    <source>
        <dbReference type="Proteomes" id="UP001066276"/>
    </source>
</evidence>
<dbReference type="SUPFAM" id="SSF56349">
    <property type="entry name" value="DNA breaking-rejoining enzymes"/>
    <property type="match status" value="1"/>
</dbReference>
<comment type="caution">
    <text evidence="1">The sequence shown here is derived from an EMBL/GenBank/DDBJ whole genome shotgun (WGS) entry which is preliminary data.</text>
</comment>
<dbReference type="InterPro" id="IPR011010">
    <property type="entry name" value="DNA_brk_join_enz"/>
</dbReference>
<keyword evidence="2" id="KW-1185">Reference proteome</keyword>
<dbReference type="Gene3D" id="3.30.70.270">
    <property type="match status" value="1"/>
</dbReference>
<evidence type="ECO:0000313" key="1">
    <source>
        <dbReference type="EMBL" id="KAJ1170436.1"/>
    </source>
</evidence>
<dbReference type="InterPro" id="IPR043128">
    <property type="entry name" value="Rev_trsase/Diguanyl_cyclase"/>
</dbReference>
<dbReference type="EMBL" id="JANPWB010000007">
    <property type="protein sequence ID" value="KAJ1170436.1"/>
    <property type="molecule type" value="Genomic_DNA"/>
</dbReference>
<proteinExistence type="predicted"/>
<dbReference type="Gene3D" id="3.10.10.10">
    <property type="entry name" value="HIV Type 1 Reverse Transcriptase, subunit A, domain 1"/>
    <property type="match status" value="1"/>
</dbReference>
<gene>
    <name evidence="1" type="ORF">NDU88_002313</name>
</gene>
<organism evidence="1 2">
    <name type="scientific">Pleurodeles waltl</name>
    <name type="common">Iberian ribbed newt</name>
    <dbReference type="NCBI Taxonomy" id="8319"/>
    <lineage>
        <taxon>Eukaryota</taxon>
        <taxon>Metazoa</taxon>
        <taxon>Chordata</taxon>
        <taxon>Craniata</taxon>
        <taxon>Vertebrata</taxon>
        <taxon>Euteleostomi</taxon>
        <taxon>Amphibia</taxon>
        <taxon>Batrachia</taxon>
        <taxon>Caudata</taxon>
        <taxon>Salamandroidea</taxon>
        <taxon>Salamandridae</taxon>
        <taxon>Pleurodelinae</taxon>
        <taxon>Pleurodeles</taxon>
    </lineage>
</organism>
<dbReference type="InterPro" id="IPR043502">
    <property type="entry name" value="DNA/RNA_pol_sf"/>
</dbReference>
<reference evidence="1" key="1">
    <citation type="journal article" date="2022" name="bioRxiv">
        <title>Sequencing and chromosome-scale assembly of the giantPleurodeles waltlgenome.</title>
        <authorList>
            <person name="Brown T."/>
            <person name="Elewa A."/>
            <person name="Iarovenko S."/>
            <person name="Subramanian E."/>
            <person name="Araus A.J."/>
            <person name="Petzold A."/>
            <person name="Susuki M."/>
            <person name="Suzuki K.-i.T."/>
            <person name="Hayashi T."/>
            <person name="Toyoda A."/>
            <person name="Oliveira C."/>
            <person name="Osipova E."/>
            <person name="Leigh N.D."/>
            <person name="Simon A."/>
            <person name="Yun M.H."/>
        </authorList>
    </citation>
    <scope>NUCLEOTIDE SEQUENCE</scope>
    <source>
        <strain evidence="1">20211129_DDA</strain>
        <tissue evidence="1">Liver</tissue>
    </source>
</reference>
<dbReference type="GO" id="GO:0003677">
    <property type="term" value="F:DNA binding"/>
    <property type="evidence" value="ECO:0007669"/>
    <property type="project" value="InterPro"/>
</dbReference>
<sequence>MPPSLSQLLEDYLALFRQEVTALLAKVATEKVPVPEVGRDCYSRYFLMPKKDMGLLPILDLWDINYFLKKEKFKMLTLAQVLSALDPGDWMVALDLQDAFFHIPILPVHRRYLRFVVYYQLFVRYVGAIKGKAVQKRTISRWALLCIKMCYALAKKQPPEGLRAHSTRATAASTALALGVPVLDICQAASWASLHTFAKHYCLDSQVRLLRAGYFGCSVLQDFLV</sequence>
<name>A0AAV7T2D7_PLEWA</name>
<dbReference type="Proteomes" id="UP001066276">
    <property type="component" value="Chromosome 4_1"/>
</dbReference>
<dbReference type="AlphaFoldDB" id="A0AAV7T2D7"/>
<protein>
    <recommendedName>
        <fullName evidence="3">Reverse transcriptase domain-containing protein</fullName>
    </recommendedName>
</protein>
<evidence type="ECO:0008006" key="3">
    <source>
        <dbReference type="Google" id="ProtNLM"/>
    </source>
</evidence>
<dbReference type="PANTHER" id="PTHR35617">
    <property type="entry name" value="PHAGE_INTEGRASE DOMAIN-CONTAINING PROTEIN"/>
    <property type="match status" value="1"/>
</dbReference>
<accession>A0AAV7T2D7</accession>
<dbReference type="PANTHER" id="PTHR35617:SF3">
    <property type="entry name" value="CORE-BINDING (CB) DOMAIN-CONTAINING PROTEIN"/>
    <property type="match status" value="1"/>
</dbReference>